<dbReference type="EnsemblPlants" id="OGLUM03G32190.1">
    <property type="protein sequence ID" value="OGLUM03G32190.1"/>
    <property type="gene ID" value="OGLUM03G32190"/>
</dbReference>
<accession>A0A0D9ZCH4</accession>
<dbReference type="AlphaFoldDB" id="A0A0D9ZCH4"/>
<organism evidence="1">
    <name type="scientific">Oryza glumipatula</name>
    <dbReference type="NCBI Taxonomy" id="40148"/>
    <lineage>
        <taxon>Eukaryota</taxon>
        <taxon>Viridiplantae</taxon>
        <taxon>Streptophyta</taxon>
        <taxon>Embryophyta</taxon>
        <taxon>Tracheophyta</taxon>
        <taxon>Spermatophyta</taxon>
        <taxon>Magnoliopsida</taxon>
        <taxon>Liliopsida</taxon>
        <taxon>Poales</taxon>
        <taxon>Poaceae</taxon>
        <taxon>BOP clade</taxon>
        <taxon>Oryzoideae</taxon>
        <taxon>Oryzeae</taxon>
        <taxon>Oryzinae</taxon>
        <taxon>Oryza</taxon>
    </lineage>
</organism>
<evidence type="ECO:0000313" key="2">
    <source>
        <dbReference type="Proteomes" id="UP000026961"/>
    </source>
</evidence>
<dbReference type="HOGENOM" id="CLU_2761901_0_0_1"/>
<sequence length="70" mass="7889">MDGTMEDKDEELSGPVVVAAVERLVRYEEMGSIWRQIETVVVYLMNMPLNATMQVPKLQARTASEASEML</sequence>
<protein>
    <submittedName>
        <fullName evidence="1">Uncharacterized protein</fullName>
    </submittedName>
</protein>
<dbReference type="Proteomes" id="UP000026961">
    <property type="component" value="Chromosome 3"/>
</dbReference>
<proteinExistence type="predicted"/>
<reference evidence="1" key="1">
    <citation type="submission" date="2015-04" db="UniProtKB">
        <authorList>
            <consortium name="EnsemblPlants"/>
        </authorList>
    </citation>
    <scope>IDENTIFICATION</scope>
</reference>
<evidence type="ECO:0000313" key="1">
    <source>
        <dbReference type="EnsemblPlants" id="OGLUM03G32190.1"/>
    </source>
</evidence>
<keyword evidence="2" id="KW-1185">Reference proteome</keyword>
<dbReference type="Gramene" id="OGLUM03G32190.1">
    <property type="protein sequence ID" value="OGLUM03G32190.1"/>
    <property type="gene ID" value="OGLUM03G32190"/>
</dbReference>
<name>A0A0D9ZCH4_9ORYZ</name>
<reference evidence="1" key="2">
    <citation type="submission" date="2018-05" db="EMBL/GenBank/DDBJ databases">
        <title>OgluRS3 (Oryza glumaepatula Reference Sequence Version 3).</title>
        <authorList>
            <person name="Zhang J."/>
            <person name="Kudrna D."/>
            <person name="Lee S."/>
            <person name="Talag J."/>
            <person name="Welchert J."/>
            <person name="Wing R.A."/>
        </authorList>
    </citation>
    <scope>NUCLEOTIDE SEQUENCE [LARGE SCALE GENOMIC DNA]</scope>
</reference>